<dbReference type="GO" id="GO:0051276">
    <property type="term" value="P:chromosome organization"/>
    <property type="evidence" value="ECO:0007669"/>
    <property type="project" value="InterPro"/>
</dbReference>
<proteinExistence type="predicted"/>
<sequence>MAVRLTDRQQRFVAEYLIDLNATQAAIRAGYSKKTADRIGPELLGKTCVSEAIQAAKAARSKRTEITQDRVLEEYARIAFFDPRKMFDAEGNPLNISELDDDTAAAVAGLEVIKEVDPDTGVTSYTKKYKITNKLGALDSVAKHLGMLNGTFGAPKDETKEDGLSQSLRELAEELESDD</sequence>
<dbReference type="InterPro" id="IPR052404">
    <property type="entry name" value="SPP1-like_terminase"/>
</dbReference>
<keyword evidence="2" id="KW-0231">Viral genome packaging</keyword>
<dbReference type="PANTHER" id="PTHR41328">
    <property type="entry name" value="TERMINASE SMALL SUBUNIT-RELATED"/>
    <property type="match status" value="1"/>
</dbReference>
<accession>A0A8S5M0V3</accession>
<keyword evidence="1" id="KW-1188">Viral release from host cell</keyword>
<organism evidence="3">
    <name type="scientific">Myoviridae sp. ctZDd15</name>
    <dbReference type="NCBI Taxonomy" id="2826664"/>
    <lineage>
        <taxon>Viruses</taxon>
        <taxon>Duplodnaviria</taxon>
        <taxon>Heunggongvirae</taxon>
        <taxon>Uroviricota</taxon>
        <taxon>Caudoviricetes</taxon>
    </lineage>
</organism>
<dbReference type="EMBL" id="BK014788">
    <property type="protein sequence ID" value="DAD75707.1"/>
    <property type="molecule type" value="Genomic_DNA"/>
</dbReference>
<evidence type="ECO:0000256" key="2">
    <source>
        <dbReference type="ARBA" id="ARBA00023219"/>
    </source>
</evidence>
<dbReference type="InterPro" id="IPR038713">
    <property type="entry name" value="Terminase_Gp1_N_sf"/>
</dbReference>
<dbReference type="InterPro" id="IPR005335">
    <property type="entry name" value="Terminase_ssu"/>
</dbReference>
<reference evidence="3" key="1">
    <citation type="journal article" date="2021" name="Proc. Natl. Acad. Sci. U.S.A.">
        <title>A Catalog of Tens of Thousands of Viruses from Human Metagenomes Reveals Hidden Associations with Chronic Diseases.</title>
        <authorList>
            <person name="Tisza M.J."/>
            <person name="Buck C.B."/>
        </authorList>
    </citation>
    <scope>NUCLEOTIDE SEQUENCE</scope>
    <source>
        <strain evidence="3">CtZDd15</strain>
    </source>
</reference>
<protein>
    <submittedName>
        <fullName evidence="3">Terminase small subunit</fullName>
    </submittedName>
</protein>
<dbReference type="Gene3D" id="1.10.10.1400">
    <property type="entry name" value="Terminase, small subunit, N-terminal DNA-binding domain, HTH motif"/>
    <property type="match status" value="1"/>
</dbReference>
<evidence type="ECO:0000256" key="1">
    <source>
        <dbReference type="ARBA" id="ARBA00022612"/>
    </source>
</evidence>
<dbReference type="PANTHER" id="PTHR41328:SF2">
    <property type="entry name" value="TERMINASE SMALL SUBUNIT"/>
    <property type="match status" value="1"/>
</dbReference>
<name>A0A8S5M0V3_9CAUD</name>
<evidence type="ECO:0000313" key="3">
    <source>
        <dbReference type="EMBL" id="DAD75707.1"/>
    </source>
</evidence>
<dbReference type="Pfam" id="PF03592">
    <property type="entry name" value="Terminase_2"/>
    <property type="match status" value="1"/>
</dbReference>